<dbReference type="InterPro" id="IPR050109">
    <property type="entry name" value="HTH-type_TetR-like_transc_reg"/>
</dbReference>
<dbReference type="Pfam" id="PF17935">
    <property type="entry name" value="TetR_C_27"/>
    <property type="match status" value="1"/>
</dbReference>
<feature type="DNA-binding region" description="H-T-H motif" evidence="4">
    <location>
        <begin position="40"/>
        <end position="59"/>
    </location>
</feature>
<dbReference type="PANTHER" id="PTHR30055:SF151">
    <property type="entry name" value="TRANSCRIPTIONAL REGULATORY PROTEIN"/>
    <property type="match status" value="1"/>
</dbReference>
<keyword evidence="1" id="KW-0805">Transcription regulation</keyword>
<protein>
    <submittedName>
        <fullName evidence="6">TetR family transcriptional regulator</fullName>
    </submittedName>
</protein>
<feature type="domain" description="HTH tetR-type" evidence="5">
    <location>
        <begin position="17"/>
        <end position="77"/>
    </location>
</feature>
<evidence type="ECO:0000259" key="5">
    <source>
        <dbReference type="PROSITE" id="PS50977"/>
    </source>
</evidence>
<dbReference type="GO" id="GO:0000976">
    <property type="term" value="F:transcription cis-regulatory region binding"/>
    <property type="evidence" value="ECO:0007669"/>
    <property type="project" value="TreeGrafter"/>
</dbReference>
<dbReference type="InterPro" id="IPR041478">
    <property type="entry name" value="TetR_C_27"/>
</dbReference>
<dbReference type="InterPro" id="IPR001647">
    <property type="entry name" value="HTH_TetR"/>
</dbReference>
<keyword evidence="3" id="KW-0804">Transcription</keyword>
<reference evidence="6" key="1">
    <citation type="submission" date="2022-09" db="EMBL/GenBank/DDBJ databases">
        <title>Rhodovastum sp. nov. RN2-1 isolated from soil in Seongnam, South Korea.</title>
        <authorList>
            <person name="Le N.T."/>
        </authorList>
    </citation>
    <scope>NUCLEOTIDE SEQUENCE</scope>
    <source>
        <strain evidence="6">RN2-1</strain>
    </source>
</reference>
<evidence type="ECO:0000313" key="6">
    <source>
        <dbReference type="EMBL" id="MCW3477184.1"/>
    </source>
</evidence>
<dbReference type="SUPFAM" id="SSF48498">
    <property type="entry name" value="Tetracyclin repressor-like, C-terminal domain"/>
    <property type="match status" value="1"/>
</dbReference>
<proteinExistence type="predicted"/>
<evidence type="ECO:0000256" key="2">
    <source>
        <dbReference type="ARBA" id="ARBA00023125"/>
    </source>
</evidence>
<keyword evidence="2 4" id="KW-0238">DNA-binding</keyword>
<dbReference type="Pfam" id="PF00440">
    <property type="entry name" value="TetR_N"/>
    <property type="match status" value="1"/>
</dbReference>
<accession>A0AA42CFZ4</accession>
<dbReference type="PROSITE" id="PS50977">
    <property type="entry name" value="HTH_TETR_2"/>
    <property type="match status" value="1"/>
</dbReference>
<comment type="caution">
    <text evidence="6">The sequence shown here is derived from an EMBL/GenBank/DDBJ whole genome shotgun (WGS) entry which is preliminary data.</text>
</comment>
<dbReference type="RefSeq" id="WP_264716115.1">
    <property type="nucleotide sequence ID" value="NZ_JAPDNT010000031.1"/>
</dbReference>
<evidence type="ECO:0000256" key="1">
    <source>
        <dbReference type="ARBA" id="ARBA00023015"/>
    </source>
</evidence>
<dbReference type="Proteomes" id="UP001165679">
    <property type="component" value="Unassembled WGS sequence"/>
</dbReference>
<dbReference type="InterPro" id="IPR009057">
    <property type="entry name" value="Homeodomain-like_sf"/>
</dbReference>
<gene>
    <name evidence="6" type="ORF">OL599_21665</name>
</gene>
<dbReference type="GO" id="GO:0003700">
    <property type="term" value="F:DNA-binding transcription factor activity"/>
    <property type="evidence" value="ECO:0007669"/>
    <property type="project" value="TreeGrafter"/>
</dbReference>
<name>A0AA42CFZ4_9PROT</name>
<dbReference type="EMBL" id="JAPDNT010000031">
    <property type="protein sequence ID" value="MCW3477184.1"/>
    <property type="molecule type" value="Genomic_DNA"/>
</dbReference>
<evidence type="ECO:0000313" key="7">
    <source>
        <dbReference type="Proteomes" id="UP001165679"/>
    </source>
</evidence>
<sequence length="207" mass="22840">MSVSTLRLDVPSGPKAESTRAAIVETAEQLFRTLGYQKTAVADIARALKMSPANIYRFFPSKAAINEAICARIVGGLSELAWQVARGPGSAADRLRLLFQTLQQQTMALAFREKRMHDMVAVAMDEHWAVIKEHVHAIDTALRHIVMDGQASGEFARLDPDATGRLLHATMIGFSHPTVMQQCMADDLPAMARDMAEFCLRALRPDH</sequence>
<dbReference type="SUPFAM" id="SSF46689">
    <property type="entry name" value="Homeodomain-like"/>
    <property type="match status" value="1"/>
</dbReference>
<dbReference type="PANTHER" id="PTHR30055">
    <property type="entry name" value="HTH-TYPE TRANSCRIPTIONAL REGULATOR RUTR"/>
    <property type="match status" value="1"/>
</dbReference>
<reference evidence="6" key="2">
    <citation type="submission" date="2022-10" db="EMBL/GenBank/DDBJ databases">
        <authorList>
            <person name="Trinh H.N."/>
        </authorList>
    </citation>
    <scope>NUCLEOTIDE SEQUENCE</scope>
    <source>
        <strain evidence="6">RN2-1</strain>
    </source>
</reference>
<evidence type="ECO:0000256" key="4">
    <source>
        <dbReference type="PROSITE-ProRule" id="PRU00335"/>
    </source>
</evidence>
<dbReference type="InterPro" id="IPR036271">
    <property type="entry name" value="Tet_transcr_reg_TetR-rel_C_sf"/>
</dbReference>
<dbReference type="Gene3D" id="1.10.357.10">
    <property type="entry name" value="Tetracycline Repressor, domain 2"/>
    <property type="match status" value="1"/>
</dbReference>
<keyword evidence="7" id="KW-1185">Reference proteome</keyword>
<dbReference type="AlphaFoldDB" id="A0AA42CFZ4"/>
<organism evidence="6 7">
    <name type="scientific">Limobrevibacterium gyesilva</name>
    <dbReference type="NCBI Taxonomy" id="2991712"/>
    <lineage>
        <taxon>Bacteria</taxon>
        <taxon>Pseudomonadati</taxon>
        <taxon>Pseudomonadota</taxon>
        <taxon>Alphaproteobacteria</taxon>
        <taxon>Acetobacterales</taxon>
        <taxon>Acetobacteraceae</taxon>
        <taxon>Limobrevibacterium</taxon>
    </lineage>
</organism>
<evidence type="ECO:0000256" key="3">
    <source>
        <dbReference type="ARBA" id="ARBA00023163"/>
    </source>
</evidence>